<evidence type="ECO:0000259" key="2">
    <source>
        <dbReference type="Pfam" id="PF13358"/>
    </source>
</evidence>
<evidence type="ECO:0000313" key="3">
    <source>
        <dbReference type="EMBL" id="RHY04863.1"/>
    </source>
</evidence>
<feature type="domain" description="Tc1-like transposase DDE" evidence="2">
    <location>
        <begin position="285"/>
        <end position="428"/>
    </location>
</feature>
<comment type="caution">
    <text evidence="3">The sequence shown here is derived from an EMBL/GenBank/DDBJ whole genome shotgun (WGS) entry which is preliminary data.</text>
</comment>
<dbReference type="SUPFAM" id="SSF46689">
    <property type="entry name" value="Homeodomain-like"/>
    <property type="match status" value="1"/>
</dbReference>
<dbReference type="InterPro" id="IPR047655">
    <property type="entry name" value="Transpos_IS630-like"/>
</dbReference>
<dbReference type="InterPro" id="IPR036397">
    <property type="entry name" value="RNaseH_sf"/>
</dbReference>
<evidence type="ECO:0000313" key="4">
    <source>
        <dbReference type="Proteomes" id="UP000265427"/>
    </source>
</evidence>
<dbReference type="VEuPathDB" id="FungiDB:H257_16916"/>
<dbReference type="Pfam" id="PF13358">
    <property type="entry name" value="DDE_3"/>
    <property type="match status" value="1"/>
</dbReference>
<dbReference type="Proteomes" id="UP000265427">
    <property type="component" value="Unassembled WGS sequence"/>
</dbReference>
<dbReference type="PANTHER" id="PTHR46564">
    <property type="entry name" value="TRANSPOSASE"/>
    <property type="match status" value="1"/>
</dbReference>
<evidence type="ECO:0000256" key="1">
    <source>
        <dbReference type="SAM" id="SignalP"/>
    </source>
</evidence>
<dbReference type="PANTHER" id="PTHR46564:SF1">
    <property type="entry name" value="TRANSPOSASE"/>
    <property type="match status" value="1"/>
</dbReference>
<feature type="chain" id="PRO_5017264720" description="Tc1-like transposase DDE domain-containing protein" evidence="1">
    <location>
        <begin position="20"/>
        <end position="499"/>
    </location>
</feature>
<sequence>MQFTYLVAALSMAVSVARADCDADVTTANAVTLTQACTDDLEGGTPPTLETVFADYRTNANTIYTYGLCGSTTCNAEIAASTYPTCTPTTPTSYTTEIAGFSAACTALTGAITGTCTASNIADNLWAKNLVNLDAACATALSKTVGTGWYTNAFSLLDITTTNTITTNYCASTDCRTINNWIKVYEQDGAFHRASSKATRKFTPLQRTWIFNYYQENPLGYLDEAQCAFQREHKVAISKTSVWQMVHDAGLTWKVLERRAMHIKERDISRFMEELSQVDWCHSNVLFLDEVSFDNRGMIRKRGYALRGKTVAVRGDFQRKPRVSVLAFVGIGGVIDYFDTDGTFDRVEFTRCCQDFVHSQSAAIQQYPGRNSVWILDGATIHKHPEIVHYLRSVGIVPIFLPSYCPFFNPIEFLFGYMKRSFQRHYVESSGSDLLPFVVETFRRFKNFDMGRVFERCGWTKQGVFNPVGPLSRQIQRAQHGSEDVNCDELEYVVLDNEE</sequence>
<dbReference type="InterPro" id="IPR038717">
    <property type="entry name" value="Tc1-like_DDE_dom"/>
</dbReference>
<dbReference type="GO" id="GO:0003676">
    <property type="term" value="F:nucleic acid binding"/>
    <property type="evidence" value="ECO:0007669"/>
    <property type="project" value="InterPro"/>
</dbReference>
<dbReference type="Gene3D" id="3.30.420.10">
    <property type="entry name" value="Ribonuclease H-like superfamily/Ribonuclease H"/>
    <property type="match status" value="1"/>
</dbReference>
<organism evidence="3 4">
    <name type="scientific">Aphanomyces astaci</name>
    <name type="common">Crayfish plague agent</name>
    <dbReference type="NCBI Taxonomy" id="112090"/>
    <lineage>
        <taxon>Eukaryota</taxon>
        <taxon>Sar</taxon>
        <taxon>Stramenopiles</taxon>
        <taxon>Oomycota</taxon>
        <taxon>Saprolegniomycetes</taxon>
        <taxon>Saprolegniales</taxon>
        <taxon>Verrucalvaceae</taxon>
        <taxon>Aphanomyces</taxon>
    </lineage>
</organism>
<reference evidence="3 4" key="1">
    <citation type="submission" date="2018-08" db="EMBL/GenBank/DDBJ databases">
        <title>Aphanomyces genome sequencing and annotation.</title>
        <authorList>
            <person name="Minardi D."/>
            <person name="Oidtmann B."/>
            <person name="Van Der Giezen M."/>
            <person name="Studholme D.J."/>
        </authorList>
    </citation>
    <scope>NUCLEOTIDE SEQUENCE [LARGE SCALE GENOMIC DNA]</scope>
    <source>
        <strain evidence="3 4">Kv</strain>
    </source>
</reference>
<dbReference type="AlphaFoldDB" id="A0A397AAL3"/>
<dbReference type="NCBIfam" id="NF033545">
    <property type="entry name" value="transpos_IS630"/>
    <property type="match status" value="1"/>
</dbReference>
<accession>A0A397AAL3</accession>
<name>A0A397AAL3_APHAT</name>
<feature type="signal peptide" evidence="1">
    <location>
        <begin position="1"/>
        <end position="19"/>
    </location>
</feature>
<dbReference type="InterPro" id="IPR009057">
    <property type="entry name" value="Homeodomain-like_sf"/>
</dbReference>
<protein>
    <recommendedName>
        <fullName evidence="2">Tc1-like transposase DDE domain-containing protein</fullName>
    </recommendedName>
</protein>
<dbReference type="EMBL" id="QUSZ01006709">
    <property type="protein sequence ID" value="RHY04863.1"/>
    <property type="molecule type" value="Genomic_DNA"/>
</dbReference>
<keyword evidence="1" id="KW-0732">Signal</keyword>
<gene>
    <name evidence="3" type="ORF">DYB36_006913</name>
</gene>
<proteinExistence type="predicted"/>
<dbReference type="VEuPathDB" id="FungiDB:H257_08547"/>